<organism evidence="5 6">
    <name type="scientific">Fusarium oxysporum f. sp. lycopersici (strain 4287 / CBS 123668 / FGSC 9935 / NRRL 34936)</name>
    <name type="common">Fusarium vascular wilt of tomato</name>
    <dbReference type="NCBI Taxonomy" id="426428"/>
    <lineage>
        <taxon>Eukaryota</taxon>
        <taxon>Fungi</taxon>
        <taxon>Dikarya</taxon>
        <taxon>Ascomycota</taxon>
        <taxon>Pezizomycotina</taxon>
        <taxon>Sordariomycetes</taxon>
        <taxon>Hypocreomycetidae</taxon>
        <taxon>Hypocreales</taxon>
        <taxon>Nectriaceae</taxon>
        <taxon>Fusarium</taxon>
        <taxon>Fusarium oxysporum species complex</taxon>
    </lineage>
</organism>
<dbReference type="InterPro" id="IPR047122">
    <property type="entry name" value="Trans-enoyl_RdTase-like"/>
</dbReference>
<dbReference type="RefSeq" id="XP_018258781.1">
    <property type="nucleotide sequence ID" value="XM_018397673.1"/>
</dbReference>
<name>A0A0J9WDE4_FUSO4</name>
<dbReference type="Pfam" id="PF00107">
    <property type="entry name" value="ADH_zinc_N"/>
    <property type="match status" value="1"/>
</dbReference>
<evidence type="ECO:0000313" key="6">
    <source>
        <dbReference type="Proteomes" id="UP000009097"/>
    </source>
</evidence>
<dbReference type="InterPro" id="IPR036291">
    <property type="entry name" value="NAD(P)-bd_dom_sf"/>
</dbReference>
<dbReference type="EMBL" id="DS231761">
    <property type="protein sequence ID" value="KNB20736.1"/>
    <property type="molecule type" value="Genomic_DNA"/>
</dbReference>
<gene>
    <name evidence="5" type="ORF">FOXG_17663</name>
</gene>
<feature type="domain" description="Enoyl reductase (ER)" evidence="4">
    <location>
        <begin position="57"/>
        <end position="383"/>
    </location>
</feature>
<dbReference type="InterPro" id="IPR020843">
    <property type="entry name" value="ER"/>
</dbReference>
<dbReference type="GO" id="GO:0016651">
    <property type="term" value="F:oxidoreductase activity, acting on NAD(P)H"/>
    <property type="evidence" value="ECO:0007669"/>
    <property type="project" value="InterPro"/>
</dbReference>
<dbReference type="SUPFAM" id="SSF50129">
    <property type="entry name" value="GroES-like"/>
    <property type="match status" value="1"/>
</dbReference>
<dbReference type="SMART" id="SM00829">
    <property type="entry name" value="PKS_ER"/>
    <property type="match status" value="1"/>
</dbReference>
<dbReference type="Gene3D" id="3.90.180.10">
    <property type="entry name" value="Medium-chain alcohol dehydrogenases, catalytic domain"/>
    <property type="match status" value="1"/>
</dbReference>
<protein>
    <recommendedName>
        <fullName evidence="4">Enoyl reductase (ER) domain-containing protein</fullName>
    </recommendedName>
</protein>
<dbReference type="InterPro" id="IPR011032">
    <property type="entry name" value="GroES-like_sf"/>
</dbReference>
<feature type="transmembrane region" description="Helical" evidence="3">
    <location>
        <begin position="30"/>
        <end position="51"/>
    </location>
</feature>
<comment type="similarity">
    <text evidence="1">Belongs to the zinc-containing alcohol dehydrogenase family.</text>
</comment>
<evidence type="ECO:0000259" key="4">
    <source>
        <dbReference type="SMART" id="SM00829"/>
    </source>
</evidence>
<dbReference type="KEGG" id="fox:FOXG_17663"/>
<dbReference type="InterPro" id="IPR013149">
    <property type="entry name" value="ADH-like_C"/>
</dbReference>
<dbReference type="OrthoDB" id="9992527at2759"/>
<dbReference type="GeneID" id="28958406"/>
<dbReference type="PANTHER" id="PTHR45348">
    <property type="entry name" value="HYPOTHETICAL OXIDOREDUCTASE (EUROFUNG)"/>
    <property type="match status" value="1"/>
</dbReference>
<accession>A0A0J9WDE4</accession>
<evidence type="ECO:0000256" key="2">
    <source>
        <dbReference type="ARBA" id="ARBA00023002"/>
    </source>
</evidence>
<evidence type="ECO:0000256" key="3">
    <source>
        <dbReference type="SAM" id="Phobius"/>
    </source>
</evidence>
<dbReference type="Pfam" id="PF08240">
    <property type="entry name" value="ADH_N"/>
    <property type="match status" value="1"/>
</dbReference>
<reference evidence="5" key="1">
    <citation type="submission" date="2007-04" db="EMBL/GenBank/DDBJ databases">
        <authorList>
            <consortium name="The Broad Institute Genome Sequencing Platform"/>
            <person name="Birren B."/>
            <person name="Lander E."/>
            <person name="Galagan J."/>
            <person name="Nusbaum C."/>
            <person name="Devon K."/>
            <person name="Ma L.-J."/>
            <person name="Jaffe D."/>
            <person name="Butler J."/>
            <person name="Alvarez P."/>
            <person name="Gnerre S."/>
            <person name="Grabherr M."/>
            <person name="Kleber M."/>
            <person name="Mauceli E."/>
            <person name="Brockman W."/>
            <person name="MacCallum I.A."/>
            <person name="Young S."/>
            <person name="LaButti K."/>
            <person name="DeCaprio D."/>
            <person name="Crawford M."/>
            <person name="Koehrsen M."/>
            <person name="Engels R."/>
            <person name="Montgomery P."/>
            <person name="Pearson M."/>
            <person name="Howarth C."/>
            <person name="Larson L."/>
            <person name="White J."/>
            <person name="O'Leary S."/>
            <person name="Kodira C."/>
            <person name="Zeng Q."/>
            <person name="Yandava C."/>
            <person name="Alvarado L."/>
            <person name="Kistler C."/>
            <person name="Shim W.-B."/>
            <person name="Kang S."/>
            <person name="Woloshuk C."/>
        </authorList>
    </citation>
    <scope>NUCLEOTIDE SEQUENCE</scope>
    <source>
        <strain evidence="5">4287</strain>
    </source>
</reference>
<proteinExistence type="inferred from homology"/>
<dbReference type="Proteomes" id="UP000009097">
    <property type="component" value="Unassembled WGS sequence"/>
</dbReference>
<keyword evidence="3" id="KW-1133">Transmembrane helix</keyword>
<dbReference type="PANTHER" id="PTHR45348:SF7">
    <property type="entry name" value="ZINC BINDING OXIDOREDUCTASE, PUTATIVE-RELATED"/>
    <property type="match status" value="1"/>
</dbReference>
<keyword evidence="2" id="KW-0560">Oxidoreductase</keyword>
<dbReference type="SUPFAM" id="SSF51735">
    <property type="entry name" value="NAD(P)-binding Rossmann-fold domains"/>
    <property type="match status" value="1"/>
</dbReference>
<dbReference type="InterPro" id="IPR013154">
    <property type="entry name" value="ADH-like_N"/>
</dbReference>
<dbReference type="AlphaFoldDB" id="A0A0J9WDE4"/>
<sequence>MLRSLEVTYLTLLHPEMYLYSVSPTWPSGYLLSITFGLGSIYIMITMKALVLTPKDKLVTIQDIPVPEPGPLEILVRVGAVALNRVDWLYTTNPVAAQDYRVVGSDFAGEVVKVGSDLDKVDDPRVKVGTRVASFVQGACSVNERPGAFAQYVCIEWNLAWHVPDSMSLEEAAGISMCGLTAAQGVFSRLQLPCPFAETDGFNRLGLKSGEPVNVLIYGATASLGLFAAQLVRLSAKYSGSRINLIGVASASKHDLLRAKTYSFDVLIDYHDADWTEQAKKLTANTGGVHYAVDAVSVSPTVERVESVLAPEGCFAVYRSPALGKFDINKLRVKPLIGAVWEGLGVEIGYQGASIAANPQARKFAAGFFKFLGSGAPQGKVKLESNPVRQMHGGLDKIAEEGLPLVSPNKVPGVRAVSAEKVVYTIA</sequence>
<dbReference type="VEuPathDB" id="FungiDB:FOXG_17663"/>
<evidence type="ECO:0000256" key="1">
    <source>
        <dbReference type="ARBA" id="ARBA00008072"/>
    </source>
</evidence>
<keyword evidence="3" id="KW-0472">Membrane</keyword>
<reference evidence="5" key="2">
    <citation type="journal article" date="2010" name="Nature">
        <title>Comparative genomics reveals mobile pathogenicity chromosomes in Fusarium.</title>
        <authorList>
            <person name="Ma L.J."/>
            <person name="van der Does H.C."/>
            <person name="Borkovich K.A."/>
            <person name="Coleman J.J."/>
            <person name="Daboussi M.J."/>
            <person name="Di Pietro A."/>
            <person name="Dufresne M."/>
            <person name="Freitag M."/>
            <person name="Grabherr M."/>
            <person name="Henrissat B."/>
            <person name="Houterman P.M."/>
            <person name="Kang S."/>
            <person name="Shim W.B."/>
            <person name="Woloshuk C."/>
            <person name="Xie X."/>
            <person name="Xu J.R."/>
            <person name="Antoniw J."/>
            <person name="Baker S.E."/>
            <person name="Bluhm B.H."/>
            <person name="Breakspear A."/>
            <person name="Brown D.W."/>
            <person name="Butchko R.A."/>
            <person name="Chapman S."/>
            <person name="Coulson R."/>
            <person name="Coutinho P.M."/>
            <person name="Danchin E.G."/>
            <person name="Diener A."/>
            <person name="Gale L.R."/>
            <person name="Gardiner D.M."/>
            <person name="Goff S."/>
            <person name="Hammond-Kosack K.E."/>
            <person name="Hilburn K."/>
            <person name="Hua-Van A."/>
            <person name="Jonkers W."/>
            <person name="Kazan K."/>
            <person name="Kodira C.D."/>
            <person name="Koehrsen M."/>
            <person name="Kumar L."/>
            <person name="Lee Y.H."/>
            <person name="Li L."/>
            <person name="Manners J.M."/>
            <person name="Miranda-Saavedra D."/>
            <person name="Mukherjee M."/>
            <person name="Park G."/>
            <person name="Park J."/>
            <person name="Park S.Y."/>
            <person name="Proctor R.H."/>
            <person name="Regev A."/>
            <person name="Ruiz-Roldan M.C."/>
            <person name="Sain D."/>
            <person name="Sakthikumar S."/>
            <person name="Sykes S."/>
            <person name="Schwartz D.C."/>
            <person name="Turgeon B.G."/>
            <person name="Wapinski I."/>
            <person name="Yoder O."/>
            <person name="Young S."/>
            <person name="Zeng Q."/>
            <person name="Zhou S."/>
            <person name="Galagan J."/>
            <person name="Cuomo C.A."/>
            <person name="Kistler H.C."/>
            <person name="Rep M."/>
        </authorList>
    </citation>
    <scope>NUCLEOTIDE SEQUENCE [LARGE SCALE GENOMIC DNA]</scope>
    <source>
        <strain evidence="5">4287</strain>
    </source>
</reference>
<dbReference type="CDD" id="cd08249">
    <property type="entry name" value="enoyl_reductase_like"/>
    <property type="match status" value="1"/>
</dbReference>
<dbReference type="Gene3D" id="3.40.50.720">
    <property type="entry name" value="NAD(P)-binding Rossmann-like Domain"/>
    <property type="match status" value="1"/>
</dbReference>
<evidence type="ECO:0000313" key="5">
    <source>
        <dbReference type="EMBL" id="KNB20736.1"/>
    </source>
</evidence>
<keyword evidence="3" id="KW-0812">Transmembrane</keyword>